<dbReference type="Proteomes" id="UP000254925">
    <property type="component" value="Unassembled WGS sequence"/>
</dbReference>
<dbReference type="Gene3D" id="2.40.50.100">
    <property type="match status" value="1"/>
</dbReference>
<name>A0A370HIE8_9HYPH</name>
<proteinExistence type="predicted"/>
<dbReference type="Gene3D" id="2.40.30.170">
    <property type="match status" value="1"/>
</dbReference>
<dbReference type="Gene3D" id="1.10.287.470">
    <property type="entry name" value="Helix hairpin bin"/>
    <property type="match status" value="1"/>
</dbReference>
<sequence>MRGIWLKRVAGTLILAGAAAGIGWFAWPRPIPVDLARATLGPMEVTVDDDARTRVRHIYTVSAPVAGRVLRISHPAGHHETSLHIGDQVTAGETVVAVMQPTLPSFLDIRSREELQAAVAAADAAVKLAEAEVRRIEAALDFSRDELRRAQALVRTGAISSRALDKAQFDVDTNEAALASAKAQLDVRRSEQAVAAARLIDPSGGSEATNPNCCIEVRAPVTGRILKIIQESEAVVLPGAPLLAIGDPLDIEVAADLLSTDAVQVKPGASVRIDGWGGPPLRGRVTRVDPAGFLKVSALGIEEQRVSTVIDFVDPPEAWSALGHDFRVVVHVTTWGADNVLTVPVSALFRSGEEWAVFTVRDGRAHTALVRVGHRNSRQAEVLSGLSAGDSVVLHPSDRIRDGVAVSERDSR</sequence>
<comment type="subcellular location">
    <subcellularLocation>
        <location evidence="1">Cell envelope</location>
    </subcellularLocation>
</comment>
<evidence type="ECO:0000259" key="4">
    <source>
        <dbReference type="Pfam" id="PF25876"/>
    </source>
</evidence>
<evidence type="ECO:0000313" key="6">
    <source>
        <dbReference type="EMBL" id="RDI57173.1"/>
    </source>
</evidence>
<protein>
    <submittedName>
        <fullName evidence="6">HlyD family secretion protein</fullName>
    </submittedName>
</protein>
<dbReference type="InterPro" id="IPR058624">
    <property type="entry name" value="MdtA-like_HH"/>
</dbReference>
<comment type="caution">
    <text evidence="6">The sequence shown here is derived from an EMBL/GenBank/DDBJ whole genome shotgun (WGS) entry which is preliminary data.</text>
</comment>
<dbReference type="Pfam" id="PF25989">
    <property type="entry name" value="YknX_C"/>
    <property type="match status" value="1"/>
</dbReference>
<keyword evidence="7" id="KW-1185">Reference proteome</keyword>
<feature type="domain" description="YknX-like C-terminal permuted SH3-like" evidence="5">
    <location>
        <begin position="340"/>
        <end position="407"/>
    </location>
</feature>
<evidence type="ECO:0000256" key="1">
    <source>
        <dbReference type="ARBA" id="ARBA00004196"/>
    </source>
</evidence>
<reference evidence="6 7" key="1">
    <citation type="submission" date="2018-07" db="EMBL/GenBank/DDBJ databases">
        <title>Genomic Encyclopedia of Type Strains, Phase IV (KMG-IV): sequencing the most valuable type-strain genomes for metagenomic binning, comparative biology and taxonomic classification.</title>
        <authorList>
            <person name="Goeker M."/>
        </authorList>
    </citation>
    <scope>NUCLEOTIDE SEQUENCE [LARGE SCALE GENOMIC DNA]</scope>
    <source>
        <strain evidence="6 7">DSM 14364</strain>
    </source>
</reference>
<dbReference type="PANTHER" id="PTHR32347">
    <property type="entry name" value="EFFLUX SYSTEM COMPONENT YKNX-RELATED"/>
    <property type="match status" value="1"/>
</dbReference>
<evidence type="ECO:0000256" key="2">
    <source>
        <dbReference type="ARBA" id="ARBA00023054"/>
    </source>
</evidence>
<dbReference type="AlphaFoldDB" id="A0A370HIE8"/>
<dbReference type="SUPFAM" id="SSF111369">
    <property type="entry name" value="HlyD-like secretion proteins"/>
    <property type="match status" value="1"/>
</dbReference>
<dbReference type="GO" id="GO:0030313">
    <property type="term" value="C:cell envelope"/>
    <property type="evidence" value="ECO:0007669"/>
    <property type="project" value="UniProtKB-SubCell"/>
</dbReference>
<dbReference type="InterPro" id="IPR058637">
    <property type="entry name" value="YknX-like_C"/>
</dbReference>
<evidence type="ECO:0000259" key="5">
    <source>
        <dbReference type="Pfam" id="PF25989"/>
    </source>
</evidence>
<dbReference type="EMBL" id="QQBB01000007">
    <property type="protein sequence ID" value="RDI57173.1"/>
    <property type="molecule type" value="Genomic_DNA"/>
</dbReference>
<dbReference type="InterPro" id="IPR050465">
    <property type="entry name" value="UPF0194_transport"/>
</dbReference>
<dbReference type="OrthoDB" id="9813967at2"/>
<dbReference type="Gene3D" id="2.40.420.20">
    <property type="match status" value="1"/>
</dbReference>
<dbReference type="Pfam" id="PF25876">
    <property type="entry name" value="HH_MFP_RND"/>
    <property type="match status" value="1"/>
</dbReference>
<evidence type="ECO:0000256" key="3">
    <source>
        <dbReference type="SAM" id="Coils"/>
    </source>
</evidence>
<keyword evidence="2 3" id="KW-0175">Coiled coil</keyword>
<feature type="coiled-coil region" evidence="3">
    <location>
        <begin position="112"/>
        <end position="153"/>
    </location>
</feature>
<organism evidence="6 7">
    <name type="scientific">Microvirga subterranea</name>
    <dbReference type="NCBI Taxonomy" id="186651"/>
    <lineage>
        <taxon>Bacteria</taxon>
        <taxon>Pseudomonadati</taxon>
        <taxon>Pseudomonadota</taxon>
        <taxon>Alphaproteobacteria</taxon>
        <taxon>Hyphomicrobiales</taxon>
        <taxon>Methylobacteriaceae</taxon>
        <taxon>Microvirga</taxon>
    </lineage>
</organism>
<dbReference type="PANTHER" id="PTHR32347:SF29">
    <property type="entry name" value="UPF0194 MEMBRANE PROTEIN YBHG"/>
    <property type="match status" value="1"/>
</dbReference>
<feature type="domain" description="Multidrug resistance protein MdtA-like alpha-helical hairpin" evidence="4">
    <location>
        <begin position="129"/>
        <end position="186"/>
    </location>
</feature>
<accession>A0A370HIE8</accession>
<gene>
    <name evidence="6" type="ORF">DES45_10790</name>
</gene>
<evidence type="ECO:0000313" key="7">
    <source>
        <dbReference type="Proteomes" id="UP000254925"/>
    </source>
</evidence>
<dbReference type="RefSeq" id="WP_114771408.1">
    <property type="nucleotide sequence ID" value="NZ_QQBB01000007.1"/>
</dbReference>